<sequence length="124" mass="14448">MNHWDFTIWLRKDEVVSQYLTIPKSTMRKGRLLTKLNNGQMVSVTLQSLDISQFYKMDLKRAVWDSYALMLVPSTDRVNEDSGSRVFRDFNLGKSGEQFYFDAGVMQTTLLRMLLELLSKKSLL</sequence>
<dbReference type="AlphaFoldDB" id="A0AA88CGW4"/>
<accession>A0AA88CGW4</accession>
<evidence type="ECO:0000313" key="2">
    <source>
        <dbReference type="Proteomes" id="UP001187192"/>
    </source>
</evidence>
<dbReference type="EMBL" id="BTGU01002466">
    <property type="protein sequence ID" value="GMN18893.1"/>
    <property type="molecule type" value="Genomic_DNA"/>
</dbReference>
<evidence type="ECO:0000313" key="1">
    <source>
        <dbReference type="EMBL" id="GMN18893.1"/>
    </source>
</evidence>
<gene>
    <name evidence="1" type="ORF">TIFTF001_042775</name>
</gene>
<name>A0AA88CGW4_FICCA</name>
<protein>
    <submittedName>
        <fullName evidence="1">Uncharacterized protein</fullName>
    </submittedName>
</protein>
<keyword evidence="2" id="KW-1185">Reference proteome</keyword>
<proteinExistence type="predicted"/>
<dbReference type="Proteomes" id="UP001187192">
    <property type="component" value="Unassembled WGS sequence"/>
</dbReference>
<comment type="caution">
    <text evidence="1">The sequence shown here is derived from an EMBL/GenBank/DDBJ whole genome shotgun (WGS) entry which is preliminary data.</text>
</comment>
<reference evidence="1" key="1">
    <citation type="submission" date="2023-07" db="EMBL/GenBank/DDBJ databases">
        <title>draft genome sequence of fig (Ficus carica).</title>
        <authorList>
            <person name="Takahashi T."/>
            <person name="Nishimura K."/>
        </authorList>
    </citation>
    <scope>NUCLEOTIDE SEQUENCE</scope>
</reference>
<organism evidence="1 2">
    <name type="scientific">Ficus carica</name>
    <name type="common">Common fig</name>
    <dbReference type="NCBI Taxonomy" id="3494"/>
    <lineage>
        <taxon>Eukaryota</taxon>
        <taxon>Viridiplantae</taxon>
        <taxon>Streptophyta</taxon>
        <taxon>Embryophyta</taxon>
        <taxon>Tracheophyta</taxon>
        <taxon>Spermatophyta</taxon>
        <taxon>Magnoliopsida</taxon>
        <taxon>eudicotyledons</taxon>
        <taxon>Gunneridae</taxon>
        <taxon>Pentapetalae</taxon>
        <taxon>rosids</taxon>
        <taxon>fabids</taxon>
        <taxon>Rosales</taxon>
        <taxon>Moraceae</taxon>
        <taxon>Ficeae</taxon>
        <taxon>Ficus</taxon>
    </lineage>
</organism>